<evidence type="ECO:0000313" key="2">
    <source>
        <dbReference type="Proteomes" id="UP000814033"/>
    </source>
</evidence>
<protein>
    <submittedName>
        <fullName evidence="1">Uncharacterized protein</fullName>
    </submittedName>
</protein>
<reference evidence="1" key="2">
    <citation type="journal article" date="2022" name="New Phytol.">
        <title>Evolutionary transition to the ectomycorrhizal habit in the genomes of a hyperdiverse lineage of mushroom-forming fungi.</title>
        <authorList>
            <person name="Looney B."/>
            <person name="Miyauchi S."/>
            <person name="Morin E."/>
            <person name="Drula E."/>
            <person name="Courty P.E."/>
            <person name="Kohler A."/>
            <person name="Kuo A."/>
            <person name="LaButti K."/>
            <person name="Pangilinan J."/>
            <person name="Lipzen A."/>
            <person name="Riley R."/>
            <person name="Andreopoulos W."/>
            <person name="He G."/>
            <person name="Johnson J."/>
            <person name="Nolan M."/>
            <person name="Tritt A."/>
            <person name="Barry K.W."/>
            <person name="Grigoriev I.V."/>
            <person name="Nagy L.G."/>
            <person name="Hibbett D."/>
            <person name="Henrissat B."/>
            <person name="Matheny P.B."/>
            <person name="Labbe J."/>
            <person name="Martin F.M."/>
        </authorList>
    </citation>
    <scope>NUCLEOTIDE SEQUENCE</scope>
    <source>
        <strain evidence="1">FP105234-sp</strain>
    </source>
</reference>
<organism evidence="1 2">
    <name type="scientific">Auriscalpium vulgare</name>
    <dbReference type="NCBI Taxonomy" id="40419"/>
    <lineage>
        <taxon>Eukaryota</taxon>
        <taxon>Fungi</taxon>
        <taxon>Dikarya</taxon>
        <taxon>Basidiomycota</taxon>
        <taxon>Agaricomycotina</taxon>
        <taxon>Agaricomycetes</taxon>
        <taxon>Russulales</taxon>
        <taxon>Auriscalpiaceae</taxon>
        <taxon>Auriscalpium</taxon>
    </lineage>
</organism>
<keyword evidence="2" id="KW-1185">Reference proteome</keyword>
<comment type="caution">
    <text evidence="1">The sequence shown here is derived from an EMBL/GenBank/DDBJ whole genome shotgun (WGS) entry which is preliminary data.</text>
</comment>
<dbReference type="EMBL" id="MU275839">
    <property type="protein sequence ID" value="KAI0053627.1"/>
    <property type="molecule type" value="Genomic_DNA"/>
</dbReference>
<name>A0ACB8SBN0_9AGAM</name>
<gene>
    <name evidence="1" type="ORF">FA95DRAFT_1552124</name>
</gene>
<evidence type="ECO:0000313" key="1">
    <source>
        <dbReference type="EMBL" id="KAI0053627.1"/>
    </source>
</evidence>
<dbReference type="Proteomes" id="UP000814033">
    <property type="component" value="Unassembled WGS sequence"/>
</dbReference>
<sequence>MAPFSRLQLAAALIEYDNDPTNPDTPFRSAHDSAIFAHLRSLPPLEPRKSADYLGVKIPTSNGSGGDGRESALSHSRGRSSIDALRNPFAADNTADEDDYAEDEPQDDMEVDLASWGLDSFIPKEKGSKNSRKKEKYGLPNPHPNVPGNAYRSARSMSMGNMDSFGAGGAFLDSGAGPSDARRRSFGDALDINYADPIRPPMRARAASAHALIDTLPVTPPLHSVPFPSRSVRSPSPAALDEDGLRPGSRAHERRYSSASMGSRGLLNDVEENPNPFALKPPSPGNASRFDPKVRARTLSMGTMGSFGGQENQFDVRPPSQASRLDPKAARHMRTYSNASMGSRMILDNDDASFLGGGGQRRDRPYSTMELMRPKVLVMPSPLQGATAPAPPPTSTGREGFELTTDGPPLPAGARSSRRLSSGALMGGLAPPGSAVPIPSNSFTPNPRASLTLSQLTFRNSLMVGGQRDVAYTDIDSKLRRATEDGEQIINEVPEEEVPVRPVTVVVDEPDEPGRPAGKLYGRSLVDELEARKATMRGKQRVFTGDDRPSMMARNPLKRSSTLIDPADLVQRPVSIGPSNARPPLTRRLSSGTKPLLDFGNDGLSPSLTPPGQQRSPGFSGPSTRSVFGVDTLWEREMTKLRDIEAKEEEERHKEEAAEAARLEKKNKKKRKGKGKEKAVPEEVPVTNAPRASAEPPILPAIPKGITRGPPPVNDDDTESDSDSTDGGRGAPQERKSGETGAERWFAGSSDDGHDNGPVRTTGVGPRYPNRTRGRSQVADDDSDEDLPLAVTVPRAIQRATQFGASAPAESDSDEEKPLSTLLEKTKLKSSIPSVNFDQPFNSGVREQGSHGRDEDEDEDEDNQPLGLRASRFVSMHSQSGHGGDHDEEDDRPLGLHPEHQRRTQYFMLQQQQQQQVAAQQQMMMQAQLQTSMMLSNASLMGSGFFGPQMAPPMVMMPSPMPGSPPPGVSDTAKFGRVDRWRRDVAVEGPPP</sequence>
<proteinExistence type="predicted"/>
<reference evidence="1" key="1">
    <citation type="submission" date="2021-02" db="EMBL/GenBank/DDBJ databases">
        <authorList>
            <consortium name="DOE Joint Genome Institute"/>
            <person name="Ahrendt S."/>
            <person name="Looney B.P."/>
            <person name="Miyauchi S."/>
            <person name="Morin E."/>
            <person name="Drula E."/>
            <person name="Courty P.E."/>
            <person name="Chicoki N."/>
            <person name="Fauchery L."/>
            <person name="Kohler A."/>
            <person name="Kuo A."/>
            <person name="Labutti K."/>
            <person name="Pangilinan J."/>
            <person name="Lipzen A."/>
            <person name="Riley R."/>
            <person name="Andreopoulos W."/>
            <person name="He G."/>
            <person name="Johnson J."/>
            <person name="Barry K.W."/>
            <person name="Grigoriev I.V."/>
            <person name="Nagy L."/>
            <person name="Hibbett D."/>
            <person name="Henrissat B."/>
            <person name="Matheny P.B."/>
            <person name="Labbe J."/>
            <person name="Martin F."/>
        </authorList>
    </citation>
    <scope>NUCLEOTIDE SEQUENCE</scope>
    <source>
        <strain evidence="1">FP105234-sp</strain>
    </source>
</reference>
<accession>A0ACB8SBN0</accession>